<sequence length="393" mass="45454">MDGGLLGYFGAIEQNRIQHQAEVEQSIETITSSDLGISKVDSGAADGQNTIDQLRNQIIVLNEEKERIENEKMQIEDQLKKKNNRLKEALWIMNGMHDEISTFTPECLDRCEENSKGEGSTSTVQFHHVISLVQSYCRQFEQLELRLAVDNERQLLHVEEADLSETISDLQYRLFAADQRQTAYEKERVEYERSLKRLKDSEMLAITELFAADQRQTAYEKERAEYERCIKRLKDSEMLAISEISDLKDQISRILEREAKGNEQIKSMHSTIVELKAQLLSKSSQLNQLTEALEDSLSANVHHAEMLANVKNNFIEKVENARFKEWMKSFISVFKMIKSRECNDLRLEVLKKEREVKELKLELAQLKVVCDINRQAHSSQTSACDIEVKSYQV</sequence>
<evidence type="ECO:0000313" key="2">
    <source>
        <dbReference type="EMBL" id="VDM76448.1"/>
    </source>
</evidence>
<name>A0A3P7LBF7_STRVU</name>
<gene>
    <name evidence="2" type="ORF">SVUK_LOCUS11446</name>
</gene>
<accession>A0A3P7LBF7</accession>
<dbReference type="EMBL" id="UYYB01097023">
    <property type="protein sequence ID" value="VDM76448.1"/>
    <property type="molecule type" value="Genomic_DNA"/>
</dbReference>
<evidence type="ECO:0000313" key="3">
    <source>
        <dbReference type="Proteomes" id="UP000270094"/>
    </source>
</evidence>
<keyword evidence="3" id="KW-1185">Reference proteome</keyword>
<evidence type="ECO:0000256" key="1">
    <source>
        <dbReference type="SAM" id="Coils"/>
    </source>
</evidence>
<dbReference type="Proteomes" id="UP000270094">
    <property type="component" value="Unassembled WGS sequence"/>
</dbReference>
<feature type="coiled-coil region" evidence="1">
    <location>
        <begin position="44"/>
        <end position="85"/>
    </location>
</feature>
<protein>
    <submittedName>
        <fullName evidence="2">Uncharacterized protein</fullName>
    </submittedName>
</protein>
<feature type="coiled-coil region" evidence="1">
    <location>
        <begin position="342"/>
        <end position="369"/>
    </location>
</feature>
<organism evidence="2 3">
    <name type="scientific">Strongylus vulgaris</name>
    <name type="common">Blood worm</name>
    <dbReference type="NCBI Taxonomy" id="40348"/>
    <lineage>
        <taxon>Eukaryota</taxon>
        <taxon>Metazoa</taxon>
        <taxon>Ecdysozoa</taxon>
        <taxon>Nematoda</taxon>
        <taxon>Chromadorea</taxon>
        <taxon>Rhabditida</taxon>
        <taxon>Rhabditina</taxon>
        <taxon>Rhabditomorpha</taxon>
        <taxon>Strongyloidea</taxon>
        <taxon>Strongylidae</taxon>
        <taxon>Strongylus</taxon>
    </lineage>
</organism>
<reference evidence="2 3" key="1">
    <citation type="submission" date="2018-11" db="EMBL/GenBank/DDBJ databases">
        <authorList>
            <consortium name="Pathogen Informatics"/>
        </authorList>
    </citation>
    <scope>NUCLEOTIDE SEQUENCE [LARGE SCALE GENOMIC DNA]</scope>
</reference>
<keyword evidence="1" id="KW-0175">Coiled coil</keyword>
<dbReference type="OrthoDB" id="5872854at2759"/>
<dbReference type="AlphaFoldDB" id="A0A3P7LBF7"/>
<proteinExistence type="predicted"/>